<dbReference type="GO" id="GO:0009086">
    <property type="term" value="P:methionine biosynthetic process"/>
    <property type="evidence" value="ECO:0007669"/>
    <property type="project" value="InterPro"/>
</dbReference>
<evidence type="ECO:0000256" key="2">
    <source>
        <dbReference type="ARBA" id="ARBA00022679"/>
    </source>
</evidence>
<feature type="binding site" evidence="4 5">
    <location>
        <position position="297"/>
    </location>
    <ligand>
        <name>Zn(2+)</name>
        <dbReference type="ChEBI" id="CHEBI:29105"/>
    </ligand>
</feature>
<dbReference type="PIRSF" id="PIRSF037505">
    <property type="entry name" value="Betaine_HMT"/>
    <property type="match status" value="1"/>
</dbReference>
<evidence type="ECO:0000313" key="7">
    <source>
        <dbReference type="EMBL" id="KAK7107637.1"/>
    </source>
</evidence>
<dbReference type="InterPro" id="IPR036589">
    <property type="entry name" value="HCY_dom_sf"/>
</dbReference>
<feature type="binding site" evidence="4 5">
    <location>
        <position position="298"/>
    </location>
    <ligand>
        <name>Zn(2+)</name>
        <dbReference type="ChEBI" id="CHEBI:29105"/>
    </ligand>
</feature>
<keyword evidence="8" id="KW-1185">Reference proteome</keyword>
<dbReference type="GO" id="GO:0032259">
    <property type="term" value="P:methylation"/>
    <property type="evidence" value="ECO:0007669"/>
    <property type="project" value="UniProtKB-KW"/>
</dbReference>
<comment type="caution">
    <text evidence="7">The sequence shown here is derived from an EMBL/GenBank/DDBJ whole genome shotgun (WGS) entry which is preliminary data.</text>
</comment>
<dbReference type="InterPro" id="IPR017226">
    <property type="entry name" value="BHMT-like"/>
</dbReference>
<evidence type="ECO:0000256" key="1">
    <source>
        <dbReference type="ARBA" id="ARBA00022603"/>
    </source>
</evidence>
<comment type="cofactor">
    <cofactor evidence="4">
        <name>Zn(2+)</name>
        <dbReference type="ChEBI" id="CHEBI:29105"/>
    </cofactor>
    <text evidence="4">Binds 1 zinc ion per subunit.</text>
</comment>
<evidence type="ECO:0000256" key="5">
    <source>
        <dbReference type="PROSITE-ProRule" id="PRU00333"/>
    </source>
</evidence>
<feature type="binding site" evidence="4 5">
    <location>
        <position position="214"/>
    </location>
    <ligand>
        <name>Zn(2+)</name>
        <dbReference type="ChEBI" id="CHEBI:29105"/>
    </ligand>
</feature>
<reference evidence="7 8" key="1">
    <citation type="submission" date="2024-02" db="EMBL/GenBank/DDBJ databases">
        <title>Chromosome-scale genome assembly of the rough periwinkle Littorina saxatilis.</title>
        <authorList>
            <person name="De Jode A."/>
            <person name="Faria R."/>
            <person name="Formenti G."/>
            <person name="Sims Y."/>
            <person name="Smith T.P."/>
            <person name="Tracey A."/>
            <person name="Wood J.M.D."/>
            <person name="Zagrodzka Z.B."/>
            <person name="Johannesson K."/>
            <person name="Butlin R.K."/>
            <person name="Leder E.H."/>
        </authorList>
    </citation>
    <scope>NUCLEOTIDE SEQUENCE [LARGE SCALE GENOMIC DNA]</scope>
    <source>
        <strain evidence="7">Snail1</strain>
        <tissue evidence="7">Muscle</tissue>
    </source>
</reference>
<dbReference type="PANTHER" id="PTHR11103:SF18">
    <property type="entry name" value="SLR1189 PROTEIN"/>
    <property type="match status" value="1"/>
</dbReference>
<protein>
    <recommendedName>
        <fullName evidence="6">Hcy-binding domain-containing protein</fullName>
    </recommendedName>
</protein>
<dbReference type="SUPFAM" id="SSF82282">
    <property type="entry name" value="Homocysteine S-methyltransferase"/>
    <property type="match status" value="1"/>
</dbReference>
<keyword evidence="4 5" id="KW-0862">Zinc</keyword>
<keyword evidence="4 5" id="KW-0479">Metal-binding</keyword>
<proteinExistence type="predicted"/>
<sequence length="355" mass="39170">MSSLDKRGLKERLTAGENVLVAEGYLFEFERRGYLKAGAFVPEVVLKHPDLVRSLHEEFVHAGSDVVLAFTYYGHREKMRLIGKEDLLEPLNVGALRIAREVADKTGTLMAGNICNTTIFQRGDKEAVAKTRAMFKEQIEWAVQEGADFIVAETFSELGEAKVALEAIKEYGKGLPAVVTLAPQATDKTYDGVPMGEACRQLEEGGADVVGLNCHRGPKTILPLMTEVRRACKGPIACLPVPYRTFEECATMQSLKDPITGRREFPVDLPAHLCSRTEIGEFARACRAMGVQYAGLCCGNSSHFMRVLAEGYGRSPPSSKYSPDMSQHYVFGSDPSFKKYYQEGLIETVSLNNKV</sequence>
<keyword evidence="1 5" id="KW-0489">Methyltransferase</keyword>
<dbReference type="GO" id="GO:0008168">
    <property type="term" value="F:methyltransferase activity"/>
    <property type="evidence" value="ECO:0007669"/>
    <property type="project" value="UniProtKB-UniRule"/>
</dbReference>
<keyword evidence="2 5" id="KW-0808">Transferase</keyword>
<gene>
    <name evidence="7" type="ORF">V1264_015526</name>
</gene>
<evidence type="ECO:0000256" key="4">
    <source>
        <dbReference type="PIRSR" id="PIRSR037505-2"/>
    </source>
</evidence>
<evidence type="ECO:0000256" key="3">
    <source>
        <dbReference type="ARBA" id="ARBA00034478"/>
    </source>
</evidence>
<dbReference type="PANTHER" id="PTHR11103">
    <property type="entry name" value="SLR1189 PROTEIN"/>
    <property type="match status" value="1"/>
</dbReference>
<organism evidence="7 8">
    <name type="scientific">Littorina saxatilis</name>
    <dbReference type="NCBI Taxonomy" id="31220"/>
    <lineage>
        <taxon>Eukaryota</taxon>
        <taxon>Metazoa</taxon>
        <taxon>Spiralia</taxon>
        <taxon>Lophotrochozoa</taxon>
        <taxon>Mollusca</taxon>
        <taxon>Gastropoda</taxon>
        <taxon>Caenogastropoda</taxon>
        <taxon>Littorinimorpha</taxon>
        <taxon>Littorinoidea</taxon>
        <taxon>Littorinidae</taxon>
        <taxon>Littorina</taxon>
    </lineage>
</organism>
<feature type="domain" description="Hcy-binding" evidence="6">
    <location>
        <begin position="7"/>
        <end position="312"/>
    </location>
</feature>
<dbReference type="Proteomes" id="UP001374579">
    <property type="component" value="Unassembled WGS sequence"/>
</dbReference>
<comment type="pathway">
    <text evidence="3">Amino-acid biosynthesis; L-methionine biosynthesis via de novo pathway.</text>
</comment>
<dbReference type="PROSITE" id="PS50970">
    <property type="entry name" value="HCY"/>
    <property type="match status" value="1"/>
</dbReference>
<dbReference type="EMBL" id="JBAMIC010000004">
    <property type="protein sequence ID" value="KAK7107637.1"/>
    <property type="molecule type" value="Genomic_DNA"/>
</dbReference>
<dbReference type="Gene3D" id="3.20.20.330">
    <property type="entry name" value="Homocysteine-binding-like domain"/>
    <property type="match status" value="1"/>
</dbReference>
<evidence type="ECO:0000313" key="8">
    <source>
        <dbReference type="Proteomes" id="UP001374579"/>
    </source>
</evidence>
<dbReference type="GO" id="GO:0008270">
    <property type="term" value="F:zinc ion binding"/>
    <property type="evidence" value="ECO:0007669"/>
    <property type="project" value="InterPro"/>
</dbReference>
<dbReference type="AlphaFoldDB" id="A0AAN9BLD9"/>
<accession>A0AAN9BLD9</accession>
<dbReference type="Pfam" id="PF02574">
    <property type="entry name" value="S-methyl_trans"/>
    <property type="match status" value="1"/>
</dbReference>
<name>A0AAN9BLD9_9CAEN</name>
<evidence type="ECO:0000259" key="6">
    <source>
        <dbReference type="PROSITE" id="PS50970"/>
    </source>
</evidence>
<dbReference type="InterPro" id="IPR003726">
    <property type="entry name" value="HCY_dom"/>
</dbReference>